<dbReference type="OrthoDB" id="893350at2"/>
<evidence type="ECO:0000313" key="1">
    <source>
        <dbReference type="EMBL" id="SFG65113.1"/>
    </source>
</evidence>
<sequence length="213" mass="23604">MSELNNPLFDNEREFLERQKEEYRRALAGDMDQIKAQGQEIGKKVAIAGGVLLAGLLLKRMLFGSSKKKEKKLSKGKAGKKGKGEPHGTFVAAAYPTYPIHTSTPMIDYEAHTHAPSSDYTLPSEQQHYTYPEAQPVKKKPDSFLNSRMSKALQQQAMALLVMYATKKLEEYLNSVSENKNNDIAAKPAVVEPTVMASVTETPAYTVPEKDAI</sequence>
<reference evidence="2" key="1">
    <citation type="submission" date="2016-10" db="EMBL/GenBank/DDBJ databases">
        <authorList>
            <person name="Varghese N."/>
            <person name="Submissions S."/>
        </authorList>
    </citation>
    <scope>NUCLEOTIDE SEQUENCE [LARGE SCALE GENOMIC DNA]</scope>
    <source>
        <strain evidence="2">LP51</strain>
    </source>
</reference>
<gene>
    <name evidence="1" type="ORF">SAMN05421739_103171</name>
</gene>
<dbReference type="STRING" id="1436961.SAMN05421739_103171"/>
<name>A0A1I2TJV8_9BACT</name>
<dbReference type="RefSeq" id="WP_092100711.1">
    <property type="nucleotide sequence ID" value="NZ_FOOT01000003.1"/>
</dbReference>
<dbReference type="Proteomes" id="UP000198724">
    <property type="component" value="Unassembled WGS sequence"/>
</dbReference>
<keyword evidence="2" id="KW-1185">Reference proteome</keyword>
<evidence type="ECO:0000313" key="2">
    <source>
        <dbReference type="Proteomes" id="UP000198724"/>
    </source>
</evidence>
<accession>A0A1I2TJV8</accession>
<organism evidence="1 2">
    <name type="scientific">Pontibacter chinhatensis</name>
    <dbReference type="NCBI Taxonomy" id="1436961"/>
    <lineage>
        <taxon>Bacteria</taxon>
        <taxon>Pseudomonadati</taxon>
        <taxon>Bacteroidota</taxon>
        <taxon>Cytophagia</taxon>
        <taxon>Cytophagales</taxon>
        <taxon>Hymenobacteraceae</taxon>
        <taxon>Pontibacter</taxon>
    </lineage>
</organism>
<dbReference type="AlphaFoldDB" id="A0A1I2TJV8"/>
<protein>
    <submittedName>
        <fullName evidence="1">Uncharacterized protein</fullName>
    </submittedName>
</protein>
<dbReference type="EMBL" id="FOOT01000003">
    <property type="protein sequence ID" value="SFG65113.1"/>
    <property type="molecule type" value="Genomic_DNA"/>
</dbReference>
<proteinExistence type="predicted"/>